<organism evidence="1">
    <name type="scientific">marine metagenome</name>
    <dbReference type="NCBI Taxonomy" id="408172"/>
    <lineage>
        <taxon>unclassified sequences</taxon>
        <taxon>metagenomes</taxon>
        <taxon>ecological metagenomes</taxon>
    </lineage>
</organism>
<accession>A0A381NEE5</accession>
<protein>
    <submittedName>
        <fullName evidence="1">Uncharacterized protein</fullName>
    </submittedName>
</protein>
<name>A0A381NEE5_9ZZZZ</name>
<feature type="non-terminal residue" evidence="1">
    <location>
        <position position="1"/>
    </location>
</feature>
<dbReference type="EMBL" id="UINC01000276">
    <property type="protein sequence ID" value="SUZ52474.1"/>
    <property type="molecule type" value="Genomic_DNA"/>
</dbReference>
<evidence type="ECO:0000313" key="1">
    <source>
        <dbReference type="EMBL" id="SUZ52474.1"/>
    </source>
</evidence>
<sequence length="235" mass="26362">MISSRIFLFIALFLTNIFVYSQVEYAFSLETTDGVVIEDNEVLEFSEITYPDASLGFYVRNDSSEDINVKVEVVSFSGTDGSLMELCFGECYYGISANQSYPSNSFVTIAPNDTQVSSGDHFFNEDPGDGSTPVEYTFRFYMVDGDGNEVVSQAELMTELSVGYYYSSTLSVDDFDQINATLSHSNGVLKIHSEKQYQLNIYDVRGSLIIEKDIQIGDNYINSSIIPNHLYLLNF</sequence>
<proteinExistence type="predicted"/>
<dbReference type="AlphaFoldDB" id="A0A381NEE5"/>
<feature type="non-terminal residue" evidence="1">
    <location>
        <position position="235"/>
    </location>
</feature>
<gene>
    <name evidence="1" type="ORF">METZ01_LOCUS5328</name>
</gene>
<reference evidence="1" key="1">
    <citation type="submission" date="2018-05" db="EMBL/GenBank/DDBJ databases">
        <authorList>
            <person name="Lanie J.A."/>
            <person name="Ng W.-L."/>
            <person name="Kazmierczak K.M."/>
            <person name="Andrzejewski T.M."/>
            <person name="Davidsen T.M."/>
            <person name="Wayne K.J."/>
            <person name="Tettelin H."/>
            <person name="Glass J.I."/>
            <person name="Rusch D."/>
            <person name="Podicherti R."/>
            <person name="Tsui H.-C.T."/>
            <person name="Winkler M.E."/>
        </authorList>
    </citation>
    <scope>NUCLEOTIDE SEQUENCE</scope>
</reference>